<evidence type="ECO:0008006" key="4">
    <source>
        <dbReference type="Google" id="ProtNLM"/>
    </source>
</evidence>
<keyword evidence="1" id="KW-0812">Transmembrane</keyword>
<keyword evidence="1" id="KW-0472">Membrane</keyword>
<dbReference type="EMBL" id="FOOC01000018">
    <property type="protein sequence ID" value="SFF65532.1"/>
    <property type="molecule type" value="Genomic_DNA"/>
</dbReference>
<dbReference type="AlphaFoldDB" id="A0A1I2KEU0"/>
<keyword evidence="1" id="KW-1133">Transmembrane helix</keyword>
<keyword evidence="3" id="KW-1185">Reference proteome</keyword>
<dbReference type="OrthoDB" id="7063835at2"/>
<accession>A0A1I2KEU0</accession>
<dbReference type="STRING" id="1076937.SAMN04488120_11811"/>
<evidence type="ECO:0000313" key="2">
    <source>
        <dbReference type="EMBL" id="SFF65532.1"/>
    </source>
</evidence>
<dbReference type="Proteomes" id="UP000199771">
    <property type="component" value="Unassembled WGS sequence"/>
</dbReference>
<reference evidence="2 3" key="1">
    <citation type="submission" date="2016-10" db="EMBL/GenBank/DDBJ databases">
        <authorList>
            <person name="de Groot N.N."/>
        </authorList>
    </citation>
    <scope>NUCLEOTIDE SEQUENCE [LARGE SCALE GENOMIC DNA]</scope>
    <source>
        <strain evidence="2 3">DSM 23609</strain>
    </source>
</reference>
<feature type="transmembrane region" description="Helical" evidence="1">
    <location>
        <begin position="130"/>
        <end position="151"/>
    </location>
</feature>
<sequence length="191" mass="20691">MFAQVLTVTLRILGFRAGPQDFPYDPRLTWPLVSITGLANFLVFVQVLPAVSSAAMAAAMIAGTALVTRSILRARNLAPRFNQTFNSLLATAAVLTLLLLPLFMQVAPVLREIAAKPQLLEQPDALRLPQGVVFTMNLLNFWNFAVTAHIFRHAANVQLWVGVIIALIIAFVVLFFVAFAGSLVGAMFGAA</sequence>
<gene>
    <name evidence="2" type="ORF">SAMN04488120_11811</name>
</gene>
<proteinExistence type="predicted"/>
<evidence type="ECO:0000313" key="3">
    <source>
        <dbReference type="Proteomes" id="UP000199771"/>
    </source>
</evidence>
<feature type="transmembrane region" description="Helical" evidence="1">
    <location>
        <begin position="88"/>
        <end position="110"/>
    </location>
</feature>
<evidence type="ECO:0000256" key="1">
    <source>
        <dbReference type="SAM" id="Phobius"/>
    </source>
</evidence>
<dbReference type="RefSeq" id="WP_091535669.1">
    <property type="nucleotide sequence ID" value="NZ_FOOC01000018.1"/>
</dbReference>
<organism evidence="2 3">
    <name type="scientific">Fontimonas thermophila</name>
    <dbReference type="NCBI Taxonomy" id="1076937"/>
    <lineage>
        <taxon>Bacteria</taxon>
        <taxon>Pseudomonadati</taxon>
        <taxon>Pseudomonadota</taxon>
        <taxon>Gammaproteobacteria</taxon>
        <taxon>Nevskiales</taxon>
        <taxon>Nevskiaceae</taxon>
        <taxon>Fontimonas</taxon>
    </lineage>
</organism>
<protein>
    <recommendedName>
        <fullName evidence="4">Yip1 domain-containing protein</fullName>
    </recommendedName>
</protein>
<feature type="transmembrane region" description="Helical" evidence="1">
    <location>
        <begin position="41"/>
        <end position="67"/>
    </location>
</feature>
<name>A0A1I2KEU0_9GAMM</name>
<feature type="transmembrane region" description="Helical" evidence="1">
    <location>
        <begin position="163"/>
        <end position="188"/>
    </location>
</feature>